<evidence type="ECO:0000256" key="1">
    <source>
        <dbReference type="SAM" id="SignalP"/>
    </source>
</evidence>
<dbReference type="EMBL" id="NRSD01000018">
    <property type="protein sequence ID" value="MBK1646015.1"/>
    <property type="molecule type" value="Genomic_DNA"/>
</dbReference>
<sequence length="146" mass="15761">MMWSAWVVGLLVGNLILSGPAAPAAGSAQGWDACRDRVIATLEAEGLRDFGDVSAYTGATGTGALQAVIERCGYRPERISRSFCDDLYGQVYTVCQLDGFDGMSMAATSWVLIFDPNGPLVERLRRVCSVPREMSRSEFGRVVCGE</sequence>
<gene>
    <name evidence="2" type="ORF">CKO25_15430</name>
</gene>
<evidence type="ECO:0000313" key="2">
    <source>
        <dbReference type="EMBL" id="MBK1646015.1"/>
    </source>
</evidence>
<name>A0A9X0WK71_9GAMM</name>
<keyword evidence="3" id="KW-1185">Reference proteome</keyword>
<accession>A0A9X0WK71</accession>
<protein>
    <submittedName>
        <fullName evidence="2">Uncharacterized protein</fullName>
    </submittedName>
</protein>
<proteinExistence type="predicted"/>
<organism evidence="2 3">
    <name type="scientific">Thiocapsa imhoffii</name>
    <dbReference type="NCBI Taxonomy" id="382777"/>
    <lineage>
        <taxon>Bacteria</taxon>
        <taxon>Pseudomonadati</taxon>
        <taxon>Pseudomonadota</taxon>
        <taxon>Gammaproteobacteria</taxon>
        <taxon>Chromatiales</taxon>
        <taxon>Chromatiaceae</taxon>
        <taxon>Thiocapsa</taxon>
    </lineage>
</organism>
<dbReference type="Proteomes" id="UP001138802">
    <property type="component" value="Unassembled WGS sequence"/>
</dbReference>
<dbReference type="RefSeq" id="WP_200388831.1">
    <property type="nucleotide sequence ID" value="NZ_NRSD01000018.1"/>
</dbReference>
<evidence type="ECO:0000313" key="3">
    <source>
        <dbReference type="Proteomes" id="UP001138802"/>
    </source>
</evidence>
<feature type="chain" id="PRO_5040852970" evidence="1">
    <location>
        <begin position="25"/>
        <end position="146"/>
    </location>
</feature>
<feature type="signal peptide" evidence="1">
    <location>
        <begin position="1"/>
        <end position="24"/>
    </location>
</feature>
<dbReference type="AlphaFoldDB" id="A0A9X0WK71"/>
<reference evidence="2 3" key="1">
    <citation type="journal article" date="2020" name="Microorganisms">
        <title>Osmotic Adaptation and Compatible Solute Biosynthesis of Phototrophic Bacteria as Revealed from Genome Analyses.</title>
        <authorList>
            <person name="Imhoff J.F."/>
            <person name="Rahn T."/>
            <person name="Kunzel S."/>
            <person name="Keller A."/>
            <person name="Neulinger S.C."/>
        </authorList>
    </citation>
    <scope>NUCLEOTIDE SEQUENCE [LARGE SCALE GENOMIC DNA]</scope>
    <source>
        <strain evidence="2 3">DSM 21303</strain>
    </source>
</reference>
<comment type="caution">
    <text evidence="2">The sequence shown here is derived from an EMBL/GenBank/DDBJ whole genome shotgun (WGS) entry which is preliminary data.</text>
</comment>
<keyword evidence="1" id="KW-0732">Signal</keyword>